<keyword evidence="2" id="KW-1185">Reference proteome</keyword>
<dbReference type="EMBL" id="FCOB02000005">
    <property type="protein sequence ID" value="SAK52927.1"/>
    <property type="molecule type" value="Genomic_DNA"/>
</dbReference>
<dbReference type="AlphaFoldDB" id="A0A158A754"/>
<reference evidence="1" key="1">
    <citation type="submission" date="2016-01" db="EMBL/GenBank/DDBJ databases">
        <authorList>
            <person name="Peeters C."/>
        </authorList>
    </citation>
    <scope>NUCLEOTIDE SEQUENCE [LARGE SCALE GENOMIC DNA]</scope>
    <source>
        <strain evidence="1">LMG 29326</strain>
    </source>
</reference>
<dbReference type="STRING" id="1777144.AWB83_01332"/>
<dbReference type="RefSeq" id="WP_087043556.1">
    <property type="nucleotide sequence ID" value="NZ_FCOB02000005.1"/>
</dbReference>
<accession>A0A158A754</accession>
<dbReference type="Proteomes" id="UP000054978">
    <property type="component" value="Unassembled WGS sequence"/>
</dbReference>
<evidence type="ECO:0000313" key="2">
    <source>
        <dbReference type="Proteomes" id="UP000054978"/>
    </source>
</evidence>
<dbReference type="OrthoDB" id="9130172at2"/>
<gene>
    <name evidence="1" type="ORF">AWB83_01332</name>
</gene>
<proteinExistence type="predicted"/>
<sequence>MSITLHELLEWRDRLSEDSGEDADMVRMLIARREAELRTHIASLVALVSERENWKLKRCAMVARRVEQASIVHLEAIHDYFRDRSEGRAHCETPDMLADFLAGSAASDGGQVEESVQDVKITAGERSPLITDLHGRMQTLESRVANAPGLSCGVQGIRIMRMVALMSKARFAEIAKMRVSGMQAIYRHA</sequence>
<protein>
    <submittedName>
        <fullName evidence="1">Uncharacterized protein</fullName>
    </submittedName>
</protein>
<organism evidence="1 2">
    <name type="scientific">Caballeronia ptereochthonis</name>
    <dbReference type="NCBI Taxonomy" id="1777144"/>
    <lineage>
        <taxon>Bacteria</taxon>
        <taxon>Pseudomonadati</taxon>
        <taxon>Pseudomonadota</taxon>
        <taxon>Betaproteobacteria</taxon>
        <taxon>Burkholderiales</taxon>
        <taxon>Burkholderiaceae</taxon>
        <taxon>Caballeronia</taxon>
    </lineage>
</organism>
<evidence type="ECO:0000313" key="1">
    <source>
        <dbReference type="EMBL" id="SAK52927.1"/>
    </source>
</evidence>
<name>A0A158A754_9BURK</name>
<comment type="caution">
    <text evidence="1">The sequence shown here is derived from an EMBL/GenBank/DDBJ whole genome shotgun (WGS) entry which is preliminary data.</text>
</comment>